<name>A0A8W8NXT1_MAGGI</name>
<protein>
    <submittedName>
        <fullName evidence="2">Uncharacterized protein</fullName>
    </submittedName>
</protein>
<sequence length="161" mass="18242">MVRRQTIKKKNEWPCEEEERDCLPNPDTELEESNTVQSLPRNRLMTVDSAYKAVTACDEATVAQNIPIGQKSNAFILIKANKDNKFEFLDDCSAWGRSGTTVNSTNAFKDNKLKTVVIKQGSYCVEKKIQGQRTFVPLEPQPHEDTIVKCEDTIVNCFPLD</sequence>
<evidence type="ECO:0000256" key="1">
    <source>
        <dbReference type="SAM" id="MobiDB-lite"/>
    </source>
</evidence>
<dbReference type="EnsemblMetazoa" id="G8397.1">
    <property type="protein sequence ID" value="G8397.1:cds"/>
    <property type="gene ID" value="G8397"/>
</dbReference>
<dbReference type="AlphaFoldDB" id="A0A8W8NXT1"/>
<evidence type="ECO:0000313" key="2">
    <source>
        <dbReference type="EnsemblMetazoa" id="G8397.1:cds"/>
    </source>
</evidence>
<proteinExistence type="predicted"/>
<accession>A0A8W8NXT1</accession>
<organism evidence="2 3">
    <name type="scientific">Magallana gigas</name>
    <name type="common">Pacific oyster</name>
    <name type="synonym">Crassostrea gigas</name>
    <dbReference type="NCBI Taxonomy" id="29159"/>
    <lineage>
        <taxon>Eukaryota</taxon>
        <taxon>Metazoa</taxon>
        <taxon>Spiralia</taxon>
        <taxon>Lophotrochozoa</taxon>
        <taxon>Mollusca</taxon>
        <taxon>Bivalvia</taxon>
        <taxon>Autobranchia</taxon>
        <taxon>Pteriomorphia</taxon>
        <taxon>Ostreida</taxon>
        <taxon>Ostreoidea</taxon>
        <taxon>Ostreidae</taxon>
        <taxon>Magallana</taxon>
    </lineage>
</organism>
<reference evidence="2" key="1">
    <citation type="submission" date="2022-08" db="UniProtKB">
        <authorList>
            <consortium name="EnsemblMetazoa"/>
        </authorList>
    </citation>
    <scope>IDENTIFICATION</scope>
    <source>
        <strain evidence="2">05x7-T-G4-1.051#20</strain>
    </source>
</reference>
<feature type="region of interest" description="Disordered" evidence="1">
    <location>
        <begin position="1"/>
        <end position="36"/>
    </location>
</feature>
<dbReference type="Proteomes" id="UP000005408">
    <property type="component" value="Unassembled WGS sequence"/>
</dbReference>
<keyword evidence="3" id="KW-1185">Reference proteome</keyword>
<evidence type="ECO:0000313" key="3">
    <source>
        <dbReference type="Proteomes" id="UP000005408"/>
    </source>
</evidence>